<dbReference type="EMBL" id="JABYQT010000013">
    <property type="protein sequence ID" value="MBZ5488956.1"/>
    <property type="molecule type" value="Genomic_DNA"/>
</dbReference>
<protein>
    <submittedName>
        <fullName evidence="1">Uncharacterized protein</fullName>
    </submittedName>
</protein>
<evidence type="ECO:0000313" key="2">
    <source>
        <dbReference type="Proteomes" id="UP001319846"/>
    </source>
</evidence>
<comment type="caution">
    <text evidence="1">The sequence shown here is derived from an EMBL/GenBank/DDBJ whole genome shotgun (WGS) entry which is preliminary data.</text>
</comment>
<reference evidence="1" key="1">
    <citation type="submission" date="2020-06" db="EMBL/GenBank/DDBJ databases">
        <title>Whole Genome Sequence of Halomonas aquamarina MB598.</title>
        <authorList>
            <person name="Pervaiz M."/>
            <person name="Fariq A."/>
            <person name="Yasmin A."/>
            <person name="Welch M."/>
        </authorList>
    </citation>
    <scope>NUCLEOTIDE SEQUENCE</scope>
    <source>
        <strain evidence="1">MB598</strain>
    </source>
</reference>
<proteinExistence type="predicted"/>
<sequence length="94" mass="11077">MMTADVFSVDEFKEKFIEIAEFKIPTGAVLSLLKRATNKYQLLEKQPHGIYKIQRDRVKSSNFSTLRDAEQRRYNGLVQKFVNYCKSQHFVDLE</sequence>
<evidence type="ECO:0000313" key="1">
    <source>
        <dbReference type="EMBL" id="MBZ5488956.1"/>
    </source>
</evidence>
<keyword evidence="2" id="KW-1185">Reference proteome</keyword>
<organism evidence="1 2">
    <name type="scientific">Vreelandella aquamarina</name>
    <dbReference type="NCBI Taxonomy" id="77097"/>
    <lineage>
        <taxon>Bacteria</taxon>
        <taxon>Pseudomonadati</taxon>
        <taxon>Pseudomonadota</taxon>
        <taxon>Gammaproteobacteria</taxon>
        <taxon>Oceanospirillales</taxon>
        <taxon>Halomonadaceae</taxon>
        <taxon>Vreelandella</taxon>
    </lineage>
</organism>
<name>A0ACC5VXL1_9GAMM</name>
<accession>A0ACC5VXL1</accession>
<dbReference type="Proteomes" id="UP001319846">
    <property type="component" value="Unassembled WGS sequence"/>
</dbReference>
<gene>
    <name evidence="1" type="ORF">HW452_15640</name>
</gene>